<keyword evidence="8 10" id="KW-1133">Transmembrane helix</keyword>
<evidence type="ECO:0000256" key="7">
    <source>
        <dbReference type="ARBA" id="ARBA00022927"/>
    </source>
</evidence>
<protein>
    <recommendedName>
        <fullName evidence="13">Vesicle transport protein USE1</fullName>
    </recommendedName>
</protein>
<comment type="subcellular location">
    <subcellularLocation>
        <location evidence="1">Endoplasmic reticulum membrane</location>
        <topology evidence="1">Single-pass type IV membrane protein</topology>
    </subcellularLocation>
</comment>
<dbReference type="PANTHER" id="PTHR13050">
    <property type="entry name" value="USE1-LIKE PROTEIN"/>
    <property type="match status" value="1"/>
</dbReference>
<name>A0A8H6SLK7_9AGAR</name>
<evidence type="ECO:0000313" key="11">
    <source>
        <dbReference type="EMBL" id="KAF7301253.1"/>
    </source>
</evidence>
<dbReference type="GO" id="GO:0006890">
    <property type="term" value="P:retrograde vesicle-mediated transport, Golgi to endoplasmic reticulum"/>
    <property type="evidence" value="ECO:0007669"/>
    <property type="project" value="TreeGrafter"/>
</dbReference>
<keyword evidence="6" id="KW-0931">ER-Golgi transport</keyword>
<feature type="transmembrane region" description="Helical" evidence="10">
    <location>
        <begin position="233"/>
        <end position="254"/>
    </location>
</feature>
<dbReference type="EMBL" id="JACAZF010000006">
    <property type="protein sequence ID" value="KAF7301253.1"/>
    <property type="molecule type" value="Genomic_DNA"/>
</dbReference>
<evidence type="ECO:0000256" key="3">
    <source>
        <dbReference type="ARBA" id="ARBA00022448"/>
    </source>
</evidence>
<organism evidence="11 12">
    <name type="scientific">Mycena indigotica</name>
    <dbReference type="NCBI Taxonomy" id="2126181"/>
    <lineage>
        <taxon>Eukaryota</taxon>
        <taxon>Fungi</taxon>
        <taxon>Dikarya</taxon>
        <taxon>Basidiomycota</taxon>
        <taxon>Agaricomycotina</taxon>
        <taxon>Agaricomycetes</taxon>
        <taxon>Agaricomycetidae</taxon>
        <taxon>Agaricales</taxon>
        <taxon>Marasmiineae</taxon>
        <taxon>Mycenaceae</taxon>
        <taxon>Mycena</taxon>
    </lineage>
</organism>
<evidence type="ECO:0000256" key="10">
    <source>
        <dbReference type="SAM" id="Phobius"/>
    </source>
</evidence>
<reference evidence="11" key="1">
    <citation type="submission" date="2020-05" db="EMBL/GenBank/DDBJ databases">
        <title>Mycena genomes resolve the evolution of fungal bioluminescence.</title>
        <authorList>
            <person name="Tsai I.J."/>
        </authorList>
    </citation>
    <scope>NUCLEOTIDE SEQUENCE</scope>
    <source>
        <strain evidence="11">171206Taipei</strain>
    </source>
</reference>
<dbReference type="GO" id="GO:0015031">
    <property type="term" value="P:protein transport"/>
    <property type="evidence" value="ECO:0007669"/>
    <property type="project" value="UniProtKB-KW"/>
</dbReference>
<keyword evidence="4 10" id="KW-0812">Transmembrane</keyword>
<dbReference type="AlphaFoldDB" id="A0A8H6SLK7"/>
<comment type="similarity">
    <text evidence="2">Belongs to the USE1 family.</text>
</comment>
<keyword evidence="9 10" id="KW-0472">Membrane</keyword>
<dbReference type="Pfam" id="PF09753">
    <property type="entry name" value="Use1"/>
    <property type="match status" value="1"/>
</dbReference>
<evidence type="ECO:0000313" key="12">
    <source>
        <dbReference type="Proteomes" id="UP000636479"/>
    </source>
</evidence>
<dbReference type="PANTHER" id="PTHR13050:SF7">
    <property type="entry name" value="VESICLE TRANSPORT PROTEIN USE1"/>
    <property type="match status" value="1"/>
</dbReference>
<evidence type="ECO:0000256" key="9">
    <source>
        <dbReference type="ARBA" id="ARBA00023136"/>
    </source>
</evidence>
<dbReference type="Proteomes" id="UP000636479">
    <property type="component" value="Unassembled WGS sequence"/>
</dbReference>
<dbReference type="InterPro" id="IPR019150">
    <property type="entry name" value="Vesicle_transport_protein_Use1"/>
</dbReference>
<sequence>MPIASHDEINLKRLVRRLEKSAVDSQWPPTAGDTTYIKVQSSLQKVKYARKLLANVESERPLTELKAILDRVDSFLTALASKTIPESTRPVPILPTLPLPLLPPEPEPEPEPVTIAVSPPPEYEATPVSLPPDTLIPLTTTLLPSEKPTKSTAVQQNPTLQHATLRQREMADQMAVMAEQLKRNSVYFAELLEKDKRAMEETEAKLEGNYGFMQKTRLRTRDLRGKTGGTTCLVLLIIVFVTVLFMFMVSLIRFSGR</sequence>
<keyword evidence="5" id="KW-0256">Endoplasmic reticulum</keyword>
<keyword evidence="12" id="KW-1185">Reference proteome</keyword>
<accession>A0A8H6SLK7</accession>
<dbReference type="GO" id="GO:0005484">
    <property type="term" value="F:SNAP receptor activity"/>
    <property type="evidence" value="ECO:0007669"/>
    <property type="project" value="TreeGrafter"/>
</dbReference>
<dbReference type="GeneID" id="59346125"/>
<keyword evidence="3" id="KW-0813">Transport</keyword>
<dbReference type="GO" id="GO:0031201">
    <property type="term" value="C:SNARE complex"/>
    <property type="evidence" value="ECO:0007669"/>
    <property type="project" value="TreeGrafter"/>
</dbReference>
<evidence type="ECO:0000256" key="5">
    <source>
        <dbReference type="ARBA" id="ARBA00022824"/>
    </source>
</evidence>
<dbReference type="RefSeq" id="XP_037219253.1">
    <property type="nucleotide sequence ID" value="XM_037363609.1"/>
</dbReference>
<dbReference type="OrthoDB" id="4506189at2759"/>
<evidence type="ECO:0008006" key="13">
    <source>
        <dbReference type="Google" id="ProtNLM"/>
    </source>
</evidence>
<proteinExistence type="inferred from homology"/>
<gene>
    <name evidence="11" type="ORF">MIND_00690100</name>
</gene>
<evidence type="ECO:0000256" key="6">
    <source>
        <dbReference type="ARBA" id="ARBA00022892"/>
    </source>
</evidence>
<evidence type="ECO:0000256" key="4">
    <source>
        <dbReference type="ARBA" id="ARBA00022692"/>
    </source>
</evidence>
<evidence type="ECO:0000256" key="8">
    <source>
        <dbReference type="ARBA" id="ARBA00022989"/>
    </source>
</evidence>
<evidence type="ECO:0000256" key="1">
    <source>
        <dbReference type="ARBA" id="ARBA00004163"/>
    </source>
</evidence>
<evidence type="ECO:0000256" key="2">
    <source>
        <dbReference type="ARBA" id="ARBA00007891"/>
    </source>
</evidence>
<keyword evidence="7" id="KW-0653">Protein transport</keyword>
<dbReference type="GO" id="GO:0005789">
    <property type="term" value="C:endoplasmic reticulum membrane"/>
    <property type="evidence" value="ECO:0007669"/>
    <property type="project" value="UniProtKB-SubCell"/>
</dbReference>
<comment type="caution">
    <text evidence="11">The sequence shown here is derived from an EMBL/GenBank/DDBJ whole genome shotgun (WGS) entry which is preliminary data.</text>
</comment>